<keyword evidence="2" id="KW-0479">Metal-binding</keyword>
<dbReference type="PANTHER" id="PTHR37302:SF3">
    <property type="entry name" value="DAMAGE-INDUCIBLE PROTEIN DINB"/>
    <property type="match status" value="1"/>
</dbReference>
<comment type="similarity">
    <text evidence="1">Belongs to the DinB family.</text>
</comment>
<dbReference type="Proteomes" id="UP001597526">
    <property type="component" value="Unassembled WGS sequence"/>
</dbReference>
<dbReference type="SUPFAM" id="SSF109854">
    <property type="entry name" value="DinB/YfiT-like putative metalloenzymes"/>
    <property type="match status" value="1"/>
</dbReference>
<dbReference type="InterPro" id="IPR034660">
    <property type="entry name" value="DinB/YfiT-like"/>
</dbReference>
<sequence length="165" mass="19398">MGKTEEIIELVNYNLWANKRIISWLKSNEKDLLTKKCQSSFSNVLDTANHILDGQIFYYCVLKKQPIERLWGNTAEETFNGLIEQSEAFINYVKSQNSLDDFRFFKTKTLKGTFTQYELIQHCMNHSTFHRGQVITMGHQLELTKAPSTDMLFFFIKRNELLKTK</sequence>
<protein>
    <submittedName>
        <fullName evidence="3">DinB family protein</fullName>
    </submittedName>
</protein>
<evidence type="ECO:0000256" key="2">
    <source>
        <dbReference type="ARBA" id="ARBA00022723"/>
    </source>
</evidence>
<keyword evidence="4" id="KW-1185">Reference proteome</keyword>
<dbReference type="PANTHER" id="PTHR37302">
    <property type="entry name" value="SLR1116 PROTEIN"/>
    <property type="match status" value="1"/>
</dbReference>
<dbReference type="RefSeq" id="WP_377767698.1">
    <property type="nucleotide sequence ID" value="NZ_JBHULB010000072.1"/>
</dbReference>
<dbReference type="Gene3D" id="1.20.120.450">
    <property type="entry name" value="dinb family like domain"/>
    <property type="match status" value="1"/>
</dbReference>
<dbReference type="Pfam" id="PF05163">
    <property type="entry name" value="DinB"/>
    <property type="match status" value="1"/>
</dbReference>
<gene>
    <name evidence="3" type="ORF">ACFSQJ_14605</name>
</gene>
<proteinExistence type="inferred from homology"/>
<evidence type="ECO:0000313" key="4">
    <source>
        <dbReference type="Proteomes" id="UP001597526"/>
    </source>
</evidence>
<organism evidence="3 4">
    <name type="scientific">Croceitalea marina</name>
    <dbReference type="NCBI Taxonomy" id="1775166"/>
    <lineage>
        <taxon>Bacteria</taxon>
        <taxon>Pseudomonadati</taxon>
        <taxon>Bacteroidota</taxon>
        <taxon>Flavobacteriia</taxon>
        <taxon>Flavobacteriales</taxon>
        <taxon>Flavobacteriaceae</taxon>
        <taxon>Croceitalea</taxon>
    </lineage>
</organism>
<reference evidence="4" key="1">
    <citation type="journal article" date="2019" name="Int. J. Syst. Evol. Microbiol.">
        <title>The Global Catalogue of Microorganisms (GCM) 10K type strain sequencing project: providing services to taxonomists for standard genome sequencing and annotation.</title>
        <authorList>
            <consortium name="The Broad Institute Genomics Platform"/>
            <consortium name="The Broad Institute Genome Sequencing Center for Infectious Disease"/>
            <person name="Wu L."/>
            <person name="Ma J."/>
        </authorList>
    </citation>
    <scope>NUCLEOTIDE SEQUENCE [LARGE SCALE GENOMIC DNA]</scope>
    <source>
        <strain evidence="4">KCTC 52368</strain>
    </source>
</reference>
<dbReference type="EMBL" id="JBHULB010000072">
    <property type="protein sequence ID" value="MFD2588167.1"/>
    <property type="molecule type" value="Genomic_DNA"/>
</dbReference>
<evidence type="ECO:0000256" key="1">
    <source>
        <dbReference type="ARBA" id="ARBA00008635"/>
    </source>
</evidence>
<name>A0ABW5MYE3_9FLAO</name>
<comment type="caution">
    <text evidence="3">The sequence shown here is derived from an EMBL/GenBank/DDBJ whole genome shotgun (WGS) entry which is preliminary data.</text>
</comment>
<accession>A0ABW5MYE3</accession>
<evidence type="ECO:0000313" key="3">
    <source>
        <dbReference type="EMBL" id="MFD2588167.1"/>
    </source>
</evidence>
<dbReference type="InterPro" id="IPR007837">
    <property type="entry name" value="DinB"/>
</dbReference>